<gene>
    <name evidence="3" type="ORF">DILT_LOCUS17564</name>
</gene>
<dbReference type="GO" id="GO:0005524">
    <property type="term" value="F:ATP binding"/>
    <property type="evidence" value="ECO:0007669"/>
    <property type="project" value="InterPro"/>
</dbReference>
<dbReference type="GO" id="GO:0016887">
    <property type="term" value="F:ATP hydrolysis activity"/>
    <property type="evidence" value="ECO:0007669"/>
    <property type="project" value="InterPro"/>
</dbReference>
<keyword evidence="4" id="KW-1185">Reference proteome</keyword>
<dbReference type="OrthoDB" id="6286855at2759"/>
<reference evidence="3 4" key="1">
    <citation type="submission" date="2018-11" db="EMBL/GenBank/DDBJ databases">
        <authorList>
            <consortium name="Pathogen Informatics"/>
        </authorList>
    </citation>
    <scope>NUCLEOTIDE SEQUENCE [LARGE SCALE GENOMIC DNA]</scope>
</reference>
<evidence type="ECO:0000313" key="4">
    <source>
        <dbReference type="Proteomes" id="UP000281553"/>
    </source>
</evidence>
<dbReference type="PRINTS" id="PR00120">
    <property type="entry name" value="HATPASE"/>
</dbReference>
<dbReference type="GO" id="GO:0016020">
    <property type="term" value="C:membrane"/>
    <property type="evidence" value="ECO:0007669"/>
    <property type="project" value="InterPro"/>
</dbReference>
<dbReference type="SUPFAM" id="SSF56784">
    <property type="entry name" value="HAD-like"/>
    <property type="match status" value="1"/>
</dbReference>
<keyword evidence="1" id="KW-0479">Metal-binding</keyword>
<dbReference type="PANTHER" id="PTHR46594">
    <property type="entry name" value="P-TYPE CATION-TRANSPORTING ATPASE"/>
    <property type="match status" value="1"/>
</dbReference>
<sequence>MPVFSNGECSKRAAVPTGDQIGVSNGYLKGEQSPPNAAVSPSSPTADFSDFTDDDDDDEGEKNDLDELFAVGNAPRRTQWRKPWSLSCCYPRDNKGVYRNLSQPKRWKRRSYSWGLEYVAMVGDGINDGPALAQADVGIAIGCGADVAVEAADVVLLRDNLVDVLAAISLSRTTRAMAGNTGDVIYSKIPKKLHGQYEYHESQYGYGVPGKRRASWSSGARSAKYASQCSQL</sequence>
<proteinExistence type="predicted"/>
<dbReference type="EMBL" id="UYRU01092718">
    <property type="protein sequence ID" value="VDN38252.1"/>
    <property type="molecule type" value="Genomic_DNA"/>
</dbReference>
<evidence type="ECO:0008006" key="5">
    <source>
        <dbReference type="Google" id="ProtNLM"/>
    </source>
</evidence>
<dbReference type="Proteomes" id="UP000281553">
    <property type="component" value="Unassembled WGS sequence"/>
</dbReference>
<dbReference type="PANTHER" id="PTHR46594:SF4">
    <property type="entry name" value="P-TYPE CATION-TRANSPORTING ATPASE"/>
    <property type="match status" value="1"/>
</dbReference>
<accession>A0A3P7R2I6</accession>
<dbReference type="PRINTS" id="PR00119">
    <property type="entry name" value="CATATPASE"/>
</dbReference>
<feature type="compositionally biased region" description="Low complexity" evidence="2">
    <location>
        <begin position="33"/>
        <end position="49"/>
    </location>
</feature>
<dbReference type="InterPro" id="IPR001757">
    <property type="entry name" value="P_typ_ATPase"/>
</dbReference>
<organism evidence="3 4">
    <name type="scientific">Dibothriocephalus latus</name>
    <name type="common">Fish tapeworm</name>
    <name type="synonym">Diphyllobothrium latum</name>
    <dbReference type="NCBI Taxonomy" id="60516"/>
    <lineage>
        <taxon>Eukaryota</taxon>
        <taxon>Metazoa</taxon>
        <taxon>Spiralia</taxon>
        <taxon>Lophotrochozoa</taxon>
        <taxon>Platyhelminthes</taxon>
        <taxon>Cestoda</taxon>
        <taxon>Eucestoda</taxon>
        <taxon>Diphyllobothriidea</taxon>
        <taxon>Diphyllobothriidae</taxon>
        <taxon>Dibothriocephalus</taxon>
    </lineage>
</organism>
<evidence type="ECO:0000313" key="3">
    <source>
        <dbReference type="EMBL" id="VDN38252.1"/>
    </source>
</evidence>
<dbReference type="InterPro" id="IPR023214">
    <property type="entry name" value="HAD_sf"/>
</dbReference>
<dbReference type="GO" id="GO:0046872">
    <property type="term" value="F:metal ion binding"/>
    <property type="evidence" value="ECO:0007669"/>
    <property type="project" value="UniProtKB-KW"/>
</dbReference>
<evidence type="ECO:0000256" key="2">
    <source>
        <dbReference type="SAM" id="MobiDB-lite"/>
    </source>
</evidence>
<dbReference type="AlphaFoldDB" id="A0A3P7R2I6"/>
<name>A0A3P7R2I6_DIBLA</name>
<dbReference type="InterPro" id="IPR036412">
    <property type="entry name" value="HAD-like_sf"/>
</dbReference>
<evidence type="ECO:0000256" key="1">
    <source>
        <dbReference type="ARBA" id="ARBA00022723"/>
    </source>
</evidence>
<feature type="region of interest" description="Disordered" evidence="2">
    <location>
        <begin position="1"/>
        <end position="67"/>
    </location>
</feature>
<feature type="compositionally biased region" description="Acidic residues" evidence="2">
    <location>
        <begin position="50"/>
        <end position="67"/>
    </location>
</feature>
<protein>
    <recommendedName>
        <fullName evidence="5">Cation-transporting P-type ATPase C-terminal domain-containing protein</fullName>
    </recommendedName>
</protein>
<dbReference type="Gene3D" id="3.40.50.1000">
    <property type="entry name" value="HAD superfamily/HAD-like"/>
    <property type="match status" value="1"/>
</dbReference>